<comment type="caution">
    <text evidence="1">The sequence shown here is derived from an EMBL/GenBank/DDBJ whole genome shotgun (WGS) entry which is preliminary data.</text>
</comment>
<protein>
    <submittedName>
        <fullName evidence="1">Mitochondrial/chloroplast ribosomal protein L54/L37</fullName>
    </submittedName>
</protein>
<keyword evidence="2" id="KW-1185">Reference proteome</keyword>
<proteinExistence type="predicted"/>
<keyword evidence="1" id="KW-0687">Ribonucleoprotein</keyword>
<dbReference type="Proteomes" id="UP000886501">
    <property type="component" value="Unassembled WGS sequence"/>
</dbReference>
<accession>A0ACB6ZSW6</accession>
<reference evidence="1" key="2">
    <citation type="journal article" date="2020" name="Nat. Commun.">
        <title>Large-scale genome sequencing of mycorrhizal fungi provides insights into the early evolution of symbiotic traits.</title>
        <authorList>
            <person name="Miyauchi S."/>
            <person name="Kiss E."/>
            <person name="Kuo A."/>
            <person name="Drula E."/>
            <person name="Kohler A."/>
            <person name="Sanchez-Garcia M."/>
            <person name="Morin E."/>
            <person name="Andreopoulos B."/>
            <person name="Barry K.W."/>
            <person name="Bonito G."/>
            <person name="Buee M."/>
            <person name="Carver A."/>
            <person name="Chen C."/>
            <person name="Cichocki N."/>
            <person name="Clum A."/>
            <person name="Culley D."/>
            <person name="Crous P.W."/>
            <person name="Fauchery L."/>
            <person name="Girlanda M."/>
            <person name="Hayes R.D."/>
            <person name="Keri Z."/>
            <person name="LaButti K."/>
            <person name="Lipzen A."/>
            <person name="Lombard V."/>
            <person name="Magnuson J."/>
            <person name="Maillard F."/>
            <person name="Murat C."/>
            <person name="Nolan M."/>
            <person name="Ohm R.A."/>
            <person name="Pangilinan J."/>
            <person name="Pereira M.F."/>
            <person name="Perotto S."/>
            <person name="Peter M."/>
            <person name="Pfister S."/>
            <person name="Riley R."/>
            <person name="Sitrit Y."/>
            <person name="Stielow J.B."/>
            <person name="Szollosi G."/>
            <person name="Zifcakova L."/>
            <person name="Stursova M."/>
            <person name="Spatafora J.W."/>
            <person name="Tedersoo L."/>
            <person name="Vaario L.M."/>
            <person name="Yamada A."/>
            <person name="Yan M."/>
            <person name="Wang P."/>
            <person name="Xu J."/>
            <person name="Bruns T."/>
            <person name="Baldrian P."/>
            <person name="Vilgalys R."/>
            <person name="Dunand C."/>
            <person name="Henrissat B."/>
            <person name="Grigoriev I.V."/>
            <person name="Hibbett D."/>
            <person name="Nagy L.G."/>
            <person name="Martin F.M."/>
        </authorList>
    </citation>
    <scope>NUCLEOTIDE SEQUENCE</scope>
    <source>
        <strain evidence="1">P2</strain>
    </source>
</reference>
<organism evidence="1 2">
    <name type="scientific">Thelephora ganbajun</name>
    <name type="common">Ganba fungus</name>
    <dbReference type="NCBI Taxonomy" id="370292"/>
    <lineage>
        <taxon>Eukaryota</taxon>
        <taxon>Fungi</taxon>
        <taxon>Dikarya</taxon>
        <taxon>Basidiomycota</taxon>
        <taxon>Agaricomycotina</taxon>
        <taxon>Agaricomycetes</taxon>
        <taxon>Thelephorales</taxon>
        <taxon>Thelephoraceae</taxon>
        <taxon>Thelephora</taxon>
    </lineage>
</organism>
<evidence type="ECO:0000313" key="1">
    <source>
        <dbReference type="EMBL" id="KAF9652727.1"/>
    </source>
</evidence>
<gene>
    <name evidence="1" type="ORF">BDM02DRAFT_3160739</name>
</gene>
<keyword evidence="1" id="KW-0689">Ribosomal protein</keyword>
<dbReference type="EMBL" id="MU117967">
    <property type="protein sequence ID" value="KAF9652727.1"/>
    <property type="molecule type" value="Genomic_DNA"/>
</dbReference>
<sequence length="127" mass="13834">MSLLVVVRRQSTTFVCGSCRVRTYAAKAGKKGGNPSAPGFPTKLPPVETTYNGTSSCPPGTALPGLNYLKGQPSVVALPDEDYPPWLWTLLEPKNLVDDGPGGKAEKVQLRKQNRQRIRDQNLLKTQ</sequence>
<evidence type="ECO:0000313" key="2">
    <source>
        <dbReference type="Proteomes" id="UP000886501"/>
    </source>
</evidence>
<reference evidence="1" key="1">
    <citation type="submission" date="2019-10" db="EMBL/GenBank/DDBJ databases">
        <authorList>
            <consortium name="DOE Joint Genome Institute"/>
            <person name="Kuo A."/>
            <person name="Miyauchi S."/>
            <person name="Kiss E."/>
            <person name="Drula E."/>
            <person name="Kohler A."/>
            <person name="Sanchez-Garcia M."/>
            <person name="Andreopoulos B."/>
            <person name="Barry K.W."/>
            <person name="Bonito G."/>
            <person name="Buee M."/>
            <person name="Carver A."/>
            <person name="Chen C."/>
            <person name="Cichocki N."/>
            <person name="Clum A."/>
            <person name="Culley D."/>
            <person name="Crous P.W."/>
            <person name="Fauchery L."/>
            <person name="Girlanda M."/>
            <person name="Hayes R."/>
            <person name="Keri Z."/>
            <person name="Labutti K."/>
            <person name="Lipzen A."/>
            <person name="Lombard V."/>
            <person name="Magnuson J."/>
            <person name="Maillard F."/>
            <person name="Morin E."/>
            <person name="Murat C."/>
            <person name="Nolan M."/>
            <person name="Ohm R."/>
            <person name="Pangilinan J."/>
            <person name="Pereira M."/>
            <person name="Perotto S."/>
            <person name="Peter M."/>
            <person name="Riley R."/>
            <person name="Sitrit Y."/>
            <person name="Stielow B."/>
            <person name="Szollosi G."/>
            <person name="Zifcakova L."/>
            <person name="Stursova M."/>
            <person name="Spatafora J.W."/>
            <person name="Tedersoo L."/>
            <person name="Vaario L.-M."/>
            <person name="Yamada A."/>
            <person name="Yan M."/>
            <person name="Wang P."/>
            <person name="Xu J."/>
            <person name="Bruns T."/>
            <person name="Baldrian P."/>
            <person name="Vilgalys R."/>
            <person name="Henrissat B."/>
            <person name="Grigoriev I.V."/>
            <person name="Hibbett D."/>
            <person name="Nagy L.G."/>
            <person name="Martin F.M."/>
        </authorList>
    </citation>
    <scope>NUCLEOTIDE SEQUENCE</scope>
    <source>
        <strain evidence="1">P2</strain>
    </source>
</reference>
<name>A0ACB6ZSW6_THEGA</name>